<dbReference type="EMBL" id="UGQB01000002">
    <property type="protein sequence ID" value="STZ01573.1"/>
    <property type="molecule type" value="Genomic_DNA"/>
</dbReference>
<dbReference type="Proteomes" id="UP000254065">
    <property type="component" value="Unassembled WGS sequence"/>
</dbReference>
<evidence type="ECO:0000256" key="2">
    <source>
        <dbReference type="ARBA" id="ARBA00022475"/>
    </source>
</evidence>
<evidence type="ECO:0000256" key="3">
    <source>
        <dbReference type="ARBA" id="ARBA00022692"/>
    </source>
</evidence>
<evidence type="ECO:0000256" key="1">
    <source>
        <dbReference type="ARBA" id="ARBA00004651"/>
    </source>
</evidence>
<keyword evidence="4 7" id="KW-1133">Transmembrane helix</keyword>
<name>A0A378QQG2_9GAMM</name>
<evidence type="ECO:0000256" key="5">
    <source>
        <dbReference type="ARBA" id="ARBA00023136"/>
    </source>
</evidence>
<comment type="subcellular location">
    <subcellularLocation>
        <location evidence="1">Cell membrane</location>
        <topology evidence="1">Multi-pass membrane protein</topology>
    </subcellularLocation>
</comment>
<dbReference type="InterPro" id="IPR019476">
    <property type="entry name" value="T4SS_TraD_DNA-bd"/>
</dbReference>
<evidence type="ECO:0000313" key="10">
    <source>
        <dbReference type="Proteomes" id="UP000254065"/>
    </source>
</evidence>
<dbReference type="PANTHER" id="PTHR37937:SF1">
    <property type="entry name" value="CONJUGATIVE TRANSFER: DNA TRANSPORT"/>
    <property type="match status" value="1"/>
</dbReference>
<gene>
    <name evidence="9" type="primary">traD</name>
    <name evidence="9" type="ORF">NCTC12877_00036</name>
</gene>
<reference evidence="9 10" key="1">
    <citation type="submission" date="2018-06" db="EMBL/GenBank/DDBJ databases">
        <authorList>
            <consortium name="Pathogen Informatics"/>
            <person name="Doyle S."/>
        </authorList>
    </citation>
    <scope>NUCLEOTIDE SEQUENCE [LARGE SCALE GENOMIC DNA]</scope>
    <source>
        <strain evidence="9 10">NCTC12877</strain>
    </source>
</reference>
<feature type="transmembrane region" description="Helical" evidence="7">
    <location>
        <begin position="7"/>
        <end position="25"/>
    </location>
</feature>
<accession>A0A378QQG2</accession>
<dbReference type="SUPFAM" id="SSF52540">
    <property type="entry name" value="P-loop containing nucleoside triphosphate hydrolases"/>
    <property type="match status" value="1"/>
</dbReference>
<organism evidence="9 10">
    <name type="scientific">Moraxella caprae</name>
    <dbReference type="NCBI Taxonomy" id="90240"/>
    <lineage>
        <taxon>Bacteria</taxon>
        <taxon>Pseudomonadati</taxon>
        <taxon>Pseudomonadota</taxon>
        <taxon>Gammaproteobacteria</taxon>
        <taxon>Moraxellales</taxon>
        <taxon>Moraxellaceae</taxon>
        <taxon>Moraxella</taxon>
    </lineage>
</organism>
<sequence length="511" mass="57034">MNKGQRFVLFIFLVTVIPSLVWLIALKNLHAMPKENKFEFIKFAAIKTTQFEDIRLLLAFILSLIVVVILCKFMGLFDEVGFKGKEYKKFLRGTKIVSKNKLSSMTKEKDEQITISGIPIPTKIETLHILLNGSTGSGKSVTLREMVECAINRGDRLIIVDPNADMFSKFAKKGDVLLNPFDQRTKGWSIFNEIRANFDYRNFCGSIVPKSADHSSEEWNGFARVMLESVMKTLKTNSTETPTMAEVAHLATVEEVGKLKKALAGTDAESMFVDGSDRALGSARFVLSSRLPIFKEMPQGDFSIRDFLENENGGNIYITWKESQKEALKPLISAWIDVICSSVLSLPESSKRKIWLFLDELASLDNIKSLEDALTKGRKNGLRVVAGVQSVSQLKQIYGKEGATILMSCFRTLLVLGGAKTDSETAEEMSKALGEHEVIRDNKNRSSGGGKSSTSTSEQVQRERVVLPSEITSLPDLTGFVSFAGDYPICRFTAEYKQYKTKNESFKDVEL</sequence>
<dbReference type="AlphaFoldDB" id="A0A378QQG2"/>
<protein>
    <submittedName>
        <fullName evidence="9">DNA transport protein TraD</fullName>
    </submittedName>
</protein>
<dbReference type="PANTHER" id="PTHR37937">
    <property type="entry name" value="CONJUGATIVE TRANSFER: DNA TRANSPORT"/>
    <property type="match status" value="1"/>
</dbReference>
<keyword evidence="5 7" id="KW-0472">Membrane</keyword>
<dbReference type="OrthoDB" id="9803543at2"/>
<dbReference type="Gene3D" id="3.40.50.300">
    <property type="entry name" value="P-loop containing nucleotide triphosphate hydrolases"/>
    <property type="match status" value="2"/>
</dbReference>
<feature type="transmembrane region" description="Helical" evidence="7">
    <location>
        <begin position="56"/>
        <end position="77"/>
    </location>
</feature>
<feature type="compositionally biased region" description="Basic and acidic residues" evidence="6">
    <location>
        <begin position="428"/>
        <end position="444"/>
    </location>
</feature>
<dbReference type="InterPro" id="IPR051539">
    <property type="entry name" value="T4SS-coupling_protein"/>
</dbReference>
<dbReference type="STRING" id="1122244.GCA_000426885_02271"/>
<evidence type="ECO:0000256" key="7">
    <source>
        <dbReference type="SAM" id="Phobius"/>
    </source>
</evidence>
<feature type="region of interest" description="Disordered" evidence="6">
    <location>
        <begin position="426"/>
        <end position="463"/>
    </location>
</feature>
<evidence type="ECO:0000259" key="8">
    <source>
        <dbReference type="Pfam" id="PF10412"/>
    </source>
</evidence>
<proteinExistence type="predicted"/>
<feature type="domain" description="Type IV secretion system coupling protein TraD DNA-binding" evidence="8">
    <location>
        <begin position="113"/>
        <end position="493"/>
    </location>
</feature>
<keyword evidence="3 7" id="KW-0812">Transmembrane</keyword>
<keyword evidence="10" id="KW-1185">Reference proteome</keyword>
<dbReference type="RefSeq" id="WP_029103646.1">
    <property type="nucleotide sequence ID" value="NZ_UGQB01000002.1"/>
</dbReference>
<evidence type="ECO:0000313" key="9">
    <source>
        <dbReference type="EMBL" id="STZ01573.1"/>
    </source>
</evidence>
<keyword evidence="2" id="KW-1003">Cell membrane</keyword>
<dbReference type="GO" id="GO:0005886">
    <property type="term" value="C:plasma membrane"/>
    <property type="evidence" value="ECO:0007669"/>
    <property type="project" value="UniProtKB-SubCell"/>
</dbReference>
<dbReference type="Pfam" id="PF10412">
    <property type="entry name" value="TrwB_AAD_bind"/>
    <property type="match status" value="1"/>
</dbReference>
<evidence type="ECO:0000256" key="6">
    <source>
        <dbReference type="SAM" id="MobiDB-lite"/>
    </source>
</evidence>
<dbReference type="InterPro" id="IPR027417">
    <property type="entry name" value="P-loop_NTPase"/>
</dbReference>
<dbReference type="CDD" id="cd01127">
    <property type="entry name" value="TrwB_TraG_TraD_VirD4"/>
    <property type="match status" value="1"/>
</dbReference>
<evidence type="ECO:0000256" key="4">
    <source>
        <dbReference type="ARBA" id="ARBA00022989"/>
    </source>
</evidence>